<accession>A0ABV7A7Z0</accession>
<name>A0ABV7A7Z0_9BACI</name>
<protein>
    <submittedName>
        <fullName evidence="1">Acyl-CoA dehydrogenase</fullName>
    </submittedName>
</protein>
<dbReference type="EMBL" id="JBHRRZ010000033">
    <property type="protein sequence ID" value="MFC2949207.1"/>
    <property type="molecule type" value="Genomic_DNA"/>
</dbReference>
<dbReference type="Gene3D" id="1.10.540.10">
    <property type="entry name" value="Acyl-CoA dehydrogenase/oxidase, N-terminal domain"/>
    <property type="match status" value="1"/>
</dbReference>
<gene>
    <name evidence="1" type="ORF">ACFODW_12865</name>
</gene>
<organism evidence="1 2">
    <name type="scientific">Virgibacillus sediminis</name>
    <dbReference type="NCBI Taxonomy" id="202260"/>
    <lineage>
        <taxon>Bacteria</taxon>
        <taxon>Bacillati</taxon>
        <taxon>Bacillota</taxon>
        <taxon>Bacilli</taxon>
        <taxon>Bacillales</taxon>
        <taxon>Bacillaceae</taxon>
        <taxon>Virgibacillus</taxon>
    </lineage>
</organism>
<comment type="caution">
    <text evidence="1">The sequence shown here is derived from an EMBL/GenBank/DDBJ whole genome shotgun (WGS) entry which is preliminary data.</text>
</comment>
<dbReference type="Proteomes" id="UP001595387">
    <property type="component" value="Unassembled WGS sequence"/>
</dbReference>
<dbReference type="InterPro" id="IPR009100">
    <property type="entry name" value="AcylCoA_DH/oxidase_NM_dom_sf"/>
</dbReference>
<dbReference type="PIRSF" id="PIRSF016578">
    <property type="entry name" value="HsaA"/>
    <property type="match status" value="1"/>
</dbReference>
<dbReference type="SUPFAM" id="SSF56645">
    <property type="entry name" value="Acyl-CoA dehydrogenase NM domain-like"/>
    <property type="match status" value="1"/>
</dbReference>
<evidence type="ECO:0000313" key="1">
    <source>
        <dbReference type="EMBL" id="MFC2949207.1"/>
    </source>
</evidence>
<evidence type="ECO:0000313" key="2">
    <source>
        <dbReference type="Proteomes" id="UP001595387"/>
    </source>
</evidence>
<proteinExistence type="predicted"/>
<keyword evidence="2" id="KW-1185">Reference proteome</keyword>
<sequence>MSITQASNAISREEWIKRARMIGETAEAESQEAEQNGHFSDKVAKAIEEAEIHKLMRSPRYGGYSKDLDLNTYVDIVRTVGFYSIPAAWLTYFYSIHDIWAHYLPPEGRDEVLGTGGLLADVLAPVGRGEKDGEDGFRITGKWNFCSGVLWSEWAGLGALVELEEGQGEEVCLVAAHESEFDIIKNWDTLGLRPTGSNGVSLDNVYIPRSRILPTKYLMKLGEPMGGDYDESDPILRMPFIPFFLLGFMPVALGGIDRMMSVFHEKTSNRVRVFKEGSNEKESPSSQRLYSIWKTELSSLEGLTDIYVKKLEAYKREGKTAISDKEREEFFALRGQVSRKSANLIVEIMLNLGGTSIYKGDAVERFTRDILAFAAHPNHSYEDSMAAFGRTNFGFPGDPVW</sequence>
<dbReference type="Gene3D" id="2.40.110.10">
    <property type="entry name" value="Butyryl-CoA Dehydrogenase, subunit A, domain 2"/>
    <property type="match status" value="1"/>
</dbReference>
<dbReference type="RefSeq" id="WP_390307075.1">
    <property type="nucleotide sequence ID" value="NZ_JBHRRZ010000033.1"/>
</dbReference>
<reference evidence="2" key="1">
    <citation type="journal article" date="2019" name="Int. J. Syst. Evol. Microbiol.">
        <title>The Global Catalogue of Microorganisms (GCM) 10K type strain sequencing project: providing services to taxonomists for standard genome sequencing and annotation.</title>
        <authorList>
            <consortium name="The Broad Institute Genomics Platform"/>
            <consortium name="The Broad Institute Genome Sequencing Center for Infectious Disease"/>
            <person name="Wu L."/>
            <person name="Ma J."/>
        </authorList>
    </citation>
    <scope>NUCLEOTIDE SEQUENCE [LARGE SCALE GENOMIC DNA]</scope>
    <source>
        <strain evidence="2">KCTC 13193</strain>
    </source>
</reference>
<dbReference type="Gene3D" id="1.20.140.10">
    <property type="entry name" value="Butyryl-CoA Dehydrogenase, subunit A, domain 3"/>
    <property type="match status" value="1"/>
</dbReference>
<dbReference type="InterPro" id="IPR046373">
    <property type="entry name" value="Acyl-CoA_Oxase/DH_mid-dom_sf"/>
</dbReference>
<dbReference type="InterPro" id="IPR037069">
    <property type="entry name" value="AcylCoA_DH/ox_N_sf"/>
</dbReference>